<comment type="function">
    <text evidence="1 11">Catalyzes the methylthiolation of N6-threonylcarbamoyladenosine (t(6)A), leading to the formation of 2-methylthio-N6-threonylcarbamoyladenosine (ms(2)t(6)A) at position 37 in tRNAs that read codons beginning with adenine.</text>
</comment>
<sequence length="410" mass="46352">MNSIYFETYGCTTNRADTDVMKGIVRASGYRLVESPDKADYVVVNTCTVIDKTEKRMLRRIEELKDKNIIVAGCLASAQPGLIKDIDSQINLLPPERVGDILEHLDGGVCFEKWVAPMEVDGVIGRIQIADGCKGSCSYCITKKARGSLESSSIQEILNRVRSLVGEGVREIQLTAQDTAAYGLDIDKNLPELVEKIIDIEGDFKIRVGMMNPFNTKGIEKEIIDMYRHDKVYNFLHLPLQSGSPKILKKMNRPYSPDYFLNLVDSYKQKVGGSFSTDIITGFPGETKEDFQKTVEIIKKIEPDIINITRYSPRPKTDAYVLEEIESSEKKKRSKKMTQLRKKYGKKNKEKLLGDKRTVLVTKEGKKDTYIGRDRDYNPVVVKNPVKIGGEYKIKIDGYTFAYLTGNKVN</sequence>
<keyword evidence="8 11" id="KW-0408">Iron</keyword>
<feature type="domain" description="TRAM" evidence="12">
    <location>
        <begin position="350"/>
        <end position="410"/>
    </location>
</feature>
<feature type="domain" description="Radical SAM core" evidence="14">
    <location>
        <begin position="119"/>
        <end position="347"/>
    </location>
</feature>
<dbReference type="AlphaFoldDB" id="A0A1Y3GCY1"/>
<evidence type="ECO:0000256" key="3">
    <source>
        <dbReference type="ARBA" id="ARBA00022485"/>
    </source>
</evidence>
<gene>
    <name evidence="15" type="ORF">AMET1_0749</name>
</gene>
<dbReference type="FunFam" id="3.40.50.12160:FF:000003">
    <property type="entry name" value="CDK5 regulatory subunit-associated protein 1"/>
    <property type="match status" value="1"/>
</dbReference>
<evidence type="ECO:0000256" key="8">
    <source>
        <dbReference type="ARBA" id="ARBA00023004"/>
    </source>
</evidence>
<dbReference type="PROSITE" id="PS51449">
    <property type="entry name" value="MTTASE_N"/>
    <property type="match status" value="1"/>
</dbReference>
<name>A0A1Y3GCY1_9EURY</name>
<dbReference type="SUPFAM" id="SSF102114">
    <property type="entry name" value="Radical SAM enzymes"/>
    <property type="match status" value="1"/>
</dbReference>
<evidence type="ECO:0000256" key="4">
    <source>
        <dbReference type="ARBA" id="ARBA00022679"/>
    </source>
</evidence>
<dbReference type="GO" id="GO:0046872">
    <property type="term" value="F:metal ion binding"/>
    <property type="evidence" value="ECO:0007669"/>
    <property type="project" value="UniProtKB-UniRule"/>
</dbReference>
<dbReference type="GO" id="GO:0051539">
    <property type="term" value="F:4 iron, 4 sulfur cluster binding"/>
    <property type="evidence" value="ECO:0007669"/>
    <property type="project" value="UniProtKB-UniRule"/>
</dbReference>
<evidence type="ECO:0000256" key="7">
    <source>
        <dbReference type="ARBA" id="ARBA00022723"/>
    </source>
</evidence>
<feature type="domain" description="MTTase N-terminal" evidence="13">
    <location>
        <begin position="2"/>
        <end position="107"/>
    </location>
</feature>
<evidence type="ECO:0000313" key="16">
    <source>
        <dbReference type="Proteomes" id="UP000195137"/>
    </source>
</evidence>
<keyword evidence="7 11" id="KW-0479">Metal-binding</keyword>
<evidence type="ECO:0000259" key="12">
    <source>
        <dbReference type="PROSITE" id="PS50926"/>
    </source>
</evidence>
<dbReference type="GO" id="GO:0035598">
    <property type="term" value="F:tRNA (N(6)-L-threonylcarbamoyladenosine(37)-C(2))-methylthiotransferase activity"/>
    <property type="evidence" value="ECO:0007669"/>
    <property type="project" value="UniProtKB-UniRule"/>
</dbReference>
<evidence type="ECO:0000259" key="14">
    <source>
        <dbReference type="PROSITE" id="PS51918"/>
    </source>
</evidence>
<comment type="cofactor">
    <cofactor evidence="11">
        <name>[4Fe-4S] cluster</name>
        <dbReference type="ChEBI" id="CHEBI:49883"/>
    </cofactor>
    <text evidence="11">Binds 1 or 2 [4Fe-4S] cluster. One cluster is coordinated with 3 cysteines and an exchangeable S-adenosyl-L-methionine.</text>
</comment>
<dbReference type="PANTHER" id="PTHR11918:SF45">
    <property type="entry name" value="THREONYLCARBAMOYLADENOSINE TRNA METHYLTHIOTRANSFERASE"/>
    <property type="match status" value="1"/>
</dbReference>
<keyword evidence="16" id="KW-1185">Reference proteome</keyword>
<evidence type="ECO:0000256" key="10">
    <source>
        <dbReference type="ARBA" id="ARBA00051661"/>
    </source>
</evidence>
<dbReference type="SFLD" id="SFLDS00029">
    <property type="entry name" value="Radical_SAM"/>
    <property type="match status" value="1"/>
</dbReference>
<evidence type="ECO:0000313" key="15">
    <source>
        <dbReference type="EMBL" id="OUJ19097.1"/>
    </source>
</evidence>
<protein>
    <recommendedName>
        <fullName evidence="11">tRNA-t(6)A37 methylthiotransferase</fullName>
        <ecNumber evidence="11">2.8.4.5</ecNumber>
    </recommendedName>
</protein>
<dbReference type="SFLD" id="SFLDG01061">
    <property type="entry name" value="methylthiotransferase"/>
    <property type="match status" value="1"/>
</dbReference>
<dbReference type="NCBIfam" id="TIGR00089">
    <property type="entry name" value="MiaB/RimO family radical SAM methylthiotransferase"/>
    <property type="match status" value="1"/>
</dbReference>
<dbReference type="PROSITE" id="PS50926">
    <property type="entry name" value="TRAM"/>
    <property type="match status" value="1"/>
</dbReference>
<comment type="similarity">
    <text evidence="2 11">Belongs to the methylthiotransferase family. CDKAL1 subfamily.</text>
</comment>
<evidence type="ECO:0000256" key="9">
    <source>
        <dbReference type="ARBA" id="ARBA00023014"/>
    </source>
</evidence>
<keyword evidence="3 11" id="KW-0004">4Fe-4S</keyword>
<dbReference type="Pfam" id="PF04055">
    <property type="entry name" value="Radical_SAM"/>
    <property type="match status" value="1"/>
</dbReference>
<dbReference type="SMART" id="SM00729">
    <property type="entry name" value="Elp3"/>
    <property type="match status" value="1"/>
</dbReference>
<dbReference type="NCBIfam" id="TIGR01578">
    <property type="entry name" value="MiaB-like-B"/>
    <property type="match status" value="1"/>
</dbReference>
<dbReference type="Proteomes" id="UP000195137">
    <property type="component" value="Unassembled WGS sequence"/>
</dbReference>
<dbReference type="InterPro" id="IPR013848">
    <property type="entry name" value="Methylthiotransferase_N"/>
</dbReference>
<dbReference type="Gene3D" id="3.80.30.20">
    <property type="entry name" value="tm_1862 like domain"/>
    <property type="match status" value="1"/>
</dbReference>
<dbReference type="Gene3D" id="3.40.50.12160">
    <property type="entry name" value="Methylthiotransferase, N-terminal domain"/>
    <property type="match status" value="1"/>
</dbReference>
<keyword evidence="4 11" id="KW-0808">Transferase</keyword>
<comment type="caution">
    <text evidence="15">The sequence shown here is derived from an EMBL/GenBank/DDBJ whole genome shotgun (WGS) entry which is preliminary data.</text>
</comment>
<dbReference type="PROSITE" id="PS01278">
    <property type="entry name" value="MTTASE_RADICAL"/>
    <property type="match status" value="1"/>
</dbReference>
<dbReference type="RefSeq" id="WP_086637138.1">
    <property type="nucleotide sequence ID" value="NZ_MRZU01000003.1"/>
</dbReference>
<comment type="catalytic activity">
    <reaction evidence="10 11">
        <text>N(6)-L-threonylcarbamoyladenosine(37) in tRNA + (sulfur carrier)-SH + AH2 + 2 S-adenosyl-L-methionine = 2-methylsulfanyl-N(6)-L-threonylcarbamoyladenosine(37) in tRNA + (sulfur carrier)-H + 5'-deoxyadenosine + L-methionine + A + S-adenosyl-L-homocysteine + 2 H(+)</text>
        <dbReference type="Rhea" id="RHEA:37075"/>
        <dbReference type="Rhea" id="RHEA-COMP:10163"/>
        <dbReference type="Rhea" id="RHEA-COMP:11092"/>
        <dbReference type="Rhea" id="RHEA-COMP:14737"/>
        <dbReference type="Rhea" id="RHEA-COMP:14739"/>
        <dbReference type="ChEBI" id="CHEBI:13193"/>
        <dbReference type="ChEBI" id="CHEBI:15378"/>
        <dbReference type="ChEBI" id="CHEBI:17319"/>
        <dbReference type="ChEBI" id="CHEBI:17499"/>
        <dbReference type="ChEBI" id="CHEBI:29917"/>
        <dbReference type="ChEBI" id="CHEBI:57844"/>
        <dbReference type="ChEBI" id="CHEBI:57856"/>
        <dbReference type="ChEBI" id="CHEBI:59789"/>
        <dbReference type="ChEBI" id="CHEBI:64428"/>
        <dbReference type="ChEBI" id="CHEBI:74418"/>
        <dbReference type="ChEBI" id="CHEBI:74420"/>
        <dbReference type="EC" id="2.8.4.5"/>
    </reaction>
</comment>
<evidence type="ECO:0000256" key="5">
    <source>
        <dbReference type="ARBA" id="ARBA00022691"/>
    </source>
</evidence>
<dbReference type="EMBL" id="MRZU01000003">
    <property type="protein sequence ID" value="OUJ19097.1"/>
    <property type="molecule type" value="Genomic_DNA"/>
</dbReference>
<dbReference type="InterPro" id="IPR002792">
    <property type="entry name" value="TRAM_dom"/>
</dbReference>
<dbReference type="InterPro" id="IPR058240">
    <property type="entry name" value="rSAM_sf"/>
</dbReference>
<keyword evidence="9 11" id="KW-0411">Iron-sulfur</keyword>
<dbReference type="InterPro" id="IPR006638">
    <property type="entry name" value="Elp3/MiaA/NifB-like_rSAM"/>
</dbReference>
<evidence type="ECO:0000259" key="13">
    <source>
        <dbReference type="PROSITE" id="PS51449"/>
    </source>
</evidence>
<dbReference type="PROSITE" id="PS51918">
    <property type="entry name" value="RADICAL_SAM"/>
    <property type="match status" value="1"/>
</dbReference>
<evidence type="ECO:0000256" key="1">
    <source>
        <dbReference type="ARBA" id="ARBA00002399"/>
    </source>
</evidence>
<dbReference type="InterPro" id="IPR005839">
    <property type="entry name" value="Methylthiotransferase"/>
</dbReference>
<evidence type="ECO:0000256" key="2">
    <source>
        <dbReference type="ARBA" id="ARBA00008616"/>
    </source>
</evidence>
<evidence type="ECO:0000256" key="6">
    <source>
        <dbReference type="ARBA" id="ARBA00022694"/>
    </source>
</evidence>
<reference evidence="15 16" key="1">
    <citation type="submission" date="2016-12" db="EMBL/GenBank/DDBJ databases">
        <title>Discovery of methanogenic haloarchaea.</title>
        <authorList>
            <person name="Sorokin D.Y."/>
            <person name="Makarova K.S."/>
            <person name="Abbas B."/>
            <person name="Ferrer M."/>
            <person name="Golyshin P.N."/>
        </authorList>
    </citation>
    <scope>NUCLEOTIDE SEQUENCE [LARGE SCALE GENOMIC DNA]</scope>
    <source>
        <strain evidence="15">AMET1</strain>
    </source>
</reference>
<accession>A0A1Y3GCY1</accession>
<dbReference type="EC" id="2.8.4.5" evidence="11"/>
<evidence type="ECO:0000256" key="11">
    <source>
        <dbReference type="RuleBase" id="RU368081"/>
    </source>
</evidence>
<dbReference type="Pfam" id="PF01938">
    <property type="entry name" value="TRAM"/>
    <property type="match status" value="1"/>
</dbReference>
<proteinExistence type="inferred from homology"/>
<dbReference type="InterPro" id="IPR007197">
    <property type="entry name" value="rSAM"/>
</dbReference>
<dbReference type="PANTHER" id="PTHR11918">
    <property type="entry name" value="RADICAL SAM PROTEINS"/>
    <property type="match status" value="1"/>
</dbReference>
<dbReference type="InterPro" id="IPR006466">
    <property type="entry name" value="MiaB-like_arc_euk"/>
</dbReference>
<keyword evidence="6 11" id="KW-0819">tRNA processing</keyword>
<dbReference type="FunFam" id="3.80.30.20:FF:000002">
    <property type="entry name" value="threonylcarbamoyladenosine tRNA methylthiotransferase isoform X2"/>
    <property type="match status" value="1"/>
</dbReference>
<dbReference type="InterPro" id="IPR038135">
    <property type="entry name" value="Methylthiotransferase_N_sf"/>
</dbReference>
<dbReference type="Pfam" id="PF00919">
    <property type="entry name" value="UPF0004"/>
    <property type="match status" value="1"/>
</dbReference>
<dbReference type="CDD" id="cd01335">
    <property type="entry name" value="Radical_SAM"/>
    <property type="match status" value="1"/>
</dbReference>
<dbReference type="InterPro" id="IPR023404">
    <property type="entry name" value="rSAM_horseshoe"/>
</dbReference>
<keyword evidence="5 11" id="KW-0949">S-adenosyl-L-methionine</keyword>
<organism evidence="15 16">
    <name type="scientific">Methanonatronarchaeum thermophilum</name>
    <dbReference type="NCBI Taxonomy" id="1927129"/>
    <lineage>
        <taxon>Archaea</taxon>
        <taxon>Methanobacteriati</taxon>
        <taxon>Methanobacteriota</taxon>
        <taxon>Methanonatronarchaeia</taxon>
        <taxon>Methanonatronarchaeales</taxon>
        <taxon>Methanonatronarchaeaceae</taxon>
        <taxon>Methanonatronarchaeum</taxon>
    </lineage>
</organism>
<dbReference type="SFLD" id="SFLDG01082">
    <property type="entry name" value="B12-binding_domain_containing"/>
    <property type="match status" value="1"/>
</dbReference>
<dbReference type="InterPro" id="IPR020612">
    <property type="entry name" value="Methylthiotransferase_CS"/>
</dbReference>
<dbReference type="OrthoDB" id="372134at2157"/>